<evidence type="ECO:0000256" key="3">
    <source>
        <dbReference type="ARBA" id="ARBA00022573"/>
    </source>
</evidence>
<dbReference type="RefSeq" id="WP_245750863.1">
    <property type="nucleotide sequence ID" value="NZ_FOTI01000028.1"/>
</dbReference>
<dbReference type="SUPFAM" id="SSF63965">
    <property type="entry name" value="Precorrin-8X methylmutase CbiC/CobH"/>
    <property type="match status" value="1"/>
</dbReference>
<dbReference type="InterPro" id="IPR036588">
    <property type="entry name" value="CobH/CbiC_sf"/>
</dbReference>
<dbReference type="PANTHER" id="PTHR43588">
    <property type="entry name" value="COBALT-PRECORRIN-8 METHYLMUTASE"/>
    <property type="match status" value="1"/>
</dbReference>
<dbReference type="Pfam" id="PF02570">
    <property type="entry name" value="CbiC"/>
    <property type="match status" value="1"/>
</dbReference>
<protein>
    <submittedName>
        <fullName evidence="6">Precorrin-8X methylmutase</fullName>
    </submittedName>
</protein>
<comment type="pathway">
    <text evidence="1">Cofactor biosynthesis; adenosylcobalamin biosynthesis.</text>
</comment>
<evidence type="ECO:0000256" key="1">
    <source>
        <dbReference type="ARBA" id="ARBA00004953"/>
    </source>
</evidence>
<keyword evidence="3" id="KW-0169">Cobalamin biosynthesis</keyword>
<evidence type="ECO:0000256" key="4">
    <source>
        <dbReference type="ARBA" id="ARBA00023235"/>
    </source>
</evidence>
<evidence type="ECO:0000256" key="2">
    <source>
        <dbReference type="ARBA" id="ARBA00009774"/>
    </source>
</evidence>
<sequence>MEIEVNNPTAIEEKSMQIIAGALDKLDCTAEELITIKRVVHATAEPELARQVRFSPDAVNRAKNLLRQGADIITDVSMLQAGINKVKLAEYGGQVKCFIADSEVRSQAEKTGLTRSIMAMRKAIKLKQPKIFAIGNAPTALFELIRLYQLENQAIDFLIGTPVGFVGAAESKAELNKQDFPFITLLGRRGGSAVAAAIVNSLLYQLAD</sequence>
<dbReference type="STRING" id="29563.SAMN02983006_01909"/>
<dbReference type="Gene3D" id="3.40.50.10230">
    <property type="entry name" value="Cobalamin biosynthesis CobH/CbiC, precorrin-8X methylmutase"/>
    <property type="match status" value="1"/>
</dbReference>
<dbReference type="GO" id="GO:0009236">
    <property type="term" value="P:cobalamin biosynthetic process"/>
    <property type="evidence" value="ECO:0007669"/>
    <property type="project" value="UniProtKB-UniPathway"/>
</dbReference>
<feature type="domain" description="Cobalamin biosynthesis precorrin-8X methylmutase CobH/CbiC" evidence="5">
    <location>
        <begin position="11"/>
        <end position="204"/>
    </location>
</feature>
<evidence type="ECO:0000259" key="5">
    <source>
        <dbReference type="Pfam" id="PF02570"/>
    </source>
</evidence>
<dbReference type="UniPathway" id="UPA00148"/>
<accession>A0A1I4K571</accession>
<keyword evidence="7" id="KW-1185">Reference proteome</keyword>
<reference evidence="6 7" key="1">
    <citation type="submission" date="2016-10" db="EMBL/GenBank/DDBJ databases">
        <authorList>
            <person name="de Groot N.N."/>
        </authorList>
    </citation>
    <scope>NUCLEOTIDE SEQUENCE [LARGE SCALE GENOMIC DNA]</scope>
    <source>
        <strain evidence="6 7">ATCC 51327</strain>
    </source>
</reference>
<name>A0A1I4K571_9FIRM</name>
<dbReference type="Proteomes" id="UP000199006">
    <property type="component" value="Unassembled WGS sequence"/>
</dbReference>
<organism evidence="6 7">
    <name type="scientific">Halanaerobium salsuginis</name>
    <dbReference type="NCBI Taxonomy" id="29563"/>
    <lineage>
        <taxon>Bacteria</taxon>
        <taxon>Bacillati</taxon>
        <taxon>Bacillota</taxon>
        <taxon>Clostridia</taxon>
        <taxon>Halanaerobiales</taxon>
        <taxon>Halanaerobiaceae</taxon>
        <taxon>Halanaerobium</taxon>
    </lineage>
</organism>
<comment type="similarity">
    <text evidence="2">Belongs to the CobH/CbiC family.</text>
</comment>
<gene>
    <name evidence="6" type="ORF">SAMN02983006_01909</name>
</gene>
<keyword evidence="4" id="KW-0413">Isomerase</keyword>
<proteinExistence type="inferred from homology"/>
<evidence type="ECO:0000313" key="6">
    <source>
        <dbReference type="EMBL" id="SFL73918.1"/>
    </source>
</evidence>
<evidence type="ECO:0000313" key="7">
    <source>
        <dbReference type="Proteomes" id="UP000199006"/>
    </source>
</evidence>
<dbReference type="PANTHER" id="PTHR43588:SF1">
    <property type="entry name" value="COBALT-PRECORRIN-8 METHYLMUTASE"/>
    <property type="match status" value="1"/>
</dbReference>
<dbReference type="InterPro" id="IPR003722">
    <property type="entry name" value="Cbl_synth_CobH/CbiC"/>
</dbReference>
<dbReference type="EMBL" id="FOTI01000028">
    <property type="protein sequence ID" value="SFL73918.1"/>
    <property type="molecule type" value="Genomic_DNA"/>
</dbReference>
<dbReference type="GO" id="GO:0016993">
    <property type="term" value="F:precorrin-8X methylmutase activity"/>
    <property type="evidence" value="ECO:0007669"/>
    <property type="project" value="InterPro"/>
</dbReference>
<dbReference type="AlphaFoldDB" id="A0A1I4K571"/>